<proteinExistence type="predicted"/>
<dbReference type="PROSITE" id="PS51257">
    <property type="entry name" value="PROKAR_LIPOPROTEIN"/>
    <property type="match status" value="1"/>
</dbReference>
<accession>A0A839SET2</accession>
<gene>
    <name evidence="1" type="ORF">FHS11_003177</name>
</gene>
<dbReference type="AlphaFoldDB" id="A0A839SET2"/>
<keyword evidence="2" id="KW-1185">Reference proteome</keyword>
<evidence type="ECO:0008006" key="3">
    <source>
        <dbReference type="Google" id="ProtNLM"/>
    </source>
</evidence>
<comment type="caution">
    <text evidence="1">The sequence shown here is derived from an EMBL/GenBank/DDBJ whole genome shotgun (WGS) entry which is preliminary data.</text>
</comment>
<dbReference type="Proteomes" id="UP000539265">
    <property type="component" value="Unassembled WGS sequence"/>
</dbReference>
<protein>
    <recommendedName>
        <fullName evidence="3">Lipoprotein chaperone</fullName>
    </recommendedName>
</protein>
<dbReference type="EMBL" id="JACHWX010000009">
    <property type="protein sequence ID" value="MBB3056751.1"/>
    <property type="molecule type" value="Genomic_DNA"/>
</dbReference>
<dbReference type="OrthoDB" id="642516at2"/>
<sequence length="247" mass="28102">MVEKKYILKTGLIMLLLSAACRGYGQTGKAVNSAPVNDTLKTFKKLCDQIKDCRGDYTLAGVINIANPTNPALEIKNVVFLFSKHGDQFYYRLGTTETINGQGVYLYIDHQNKNIMMSAQKQVNYDQGPLKPINVDETLRSEHYALTSLIRGDNQTISLVNEHHISCKQYAITFDKNTLKIKRLFMRLTDVRDPSNRNTEEVVDVHISQWDRSAALGNYLTKDKVIRTIGGKTRVTESFKNYRLTKM</sequence>
<name>A0A839SET2_9SPHI</name>
<evidence type="ECO:0000313" key="2">
    <source>
        <dbReference type="Proteomes" id="UP000539265"/>
    </source>
</evidence>
<evidence type="ECO:0000313" key="1">
    <source>
        <dbReference type="EMBL" id="MBB3056751.1"/>
    </source>
</evidence>
<dbReference type="RefSeq" id="WP_096356070.1">
    <property type="nucleotide sequence ID" value="NZ_AP017313.1"/>
</dbReference>
<organism evidence="1 2">
    <name type="scientific">Mucilaginibacter gotjawali</name>
    <dbReference type="NCBI Taxonomy" id="1550579"/>
    <lineage>
        <taxon>Bacteria</taxon>
        <taxon>Pseudomonadati</taxon>
        <taxon>Bacteroidota</taxon>
        <taxon>Sphingobacteriia</taxon>
        <taxon>Sphingobacteriales</taxon>
        <taxon>Sphingobacteriaceae</taxon>
        <taxon>Mucilaginibacter</taxon>
    </lineage>
</organism>
<reference evidence="1" key="1">
    <citation type="submission" date="2020-08" db="EMBL/GenBank/DDBJ databases">
        <title>Genomic Encyclopedia of Type Strains, Phase III (KMG-III): the genomes of soil and plant-associated and newly described type strains.</title>
        <authorList>
            <person name="Whitman W."/>
        </authorList>
    </citation>
    <scope>NUCLEOTIDE SEQUENCE [LARGE SCALE GENOMIC DNA]</scope>
    <source>
        <strain evidence="1">CECT 8628</strain>
    </source>
</reference>